<evidence type="ECO:0000256" key="1">
    <source>
        <dbReference type="SAM" id="MobiDB-lite"/>
    </source>
</evidence>
<dbReference type="EMBL" id="QRAV01000007">
    <property type="protein sequence ID" value="RDL19890.1"/>
    <property type="molecule type" value="Genomic_DNA"/>
</dbReference>
<feature type="region of interest" description="Disordered" evidence="1">
    <location>
        <begin position="1"/>
        <end position="21"/>
    </location>
</feature>
<evidence type="ECO:0000313" key="2">
    <source>
        <dbReference type="EMBL" id="RDL19890.1"/>
    </source>
</evidence>
<proteinExistence type="predicted"/>
<organism evidence="2 3">
    <name type="scientific">Pseudomonas jessenii</name>
    <dbReference type="NCBI Taxonomy" id="77298"/>
    <lineage>
        <taxon>Bacteria</taxon>
        <taxon>Pseudomonadati</taxon>
        <taxon>Pseudomonadota</taxon>
        <taxon>Gammaproteobacteria</taxon>
        <taxon>Pseudomonadales</taxon>
        <taxon>Pseudomonadaceae</taxon>
        <taxon>Pseudomonas</taxon>
    </lineage>
</organism>
<name>A0A370SJH5_PSEJE</name>
<dbReference type="RefSeq" id="WP_042559323.1">
    <property type="nucleotide sequence ID" value="NZ_QRAV01000007.1"/>
</dbReference>
<reference evidence="2 3" key="1">
    <citation type="submission" date="2018-07" db="EMBL/GenBank/DDBJ databases">
        <title>Genome sequencing of rice bacterial endophytes.</title>
        <authorList>
            <person name="Venturi V."/>
        </authorList>
    </citation>
    <scope>NUCLEOTIDE SEQUENCE [LARGE SCALE GENOMIC DNA]</scope>
    <source>
        <strain evidence="2 3">E2333</strain>
    </source>
</reference>
<protein>
    <submittedName>
        <fullName evidence="2">Uncharacterized protein</fullName>
    </submittedName>
</protein>
<dbReference type="AlphaFoldDB" id="A0A370SJH5"/>
<accession>A0A370SJH5</accession>
<sequence>MTSKITKRRNEVGTGNCEGTINGTEPFNARLVELSEQVFPPPHGTAHVMFARERGPAPTFATKELTLSFTKGLPSSTYSLAPDSHEVRITFADNSDPENPVIYTQRSGTAVLVYEAPARVLFGNLENVILENRDDDKQKEITLQIRFNAKGAISVSSKPRLVA</sequence>
<comment type="caution">
    <text evidence="2">The sequence shown here is derived from an EMBL/GenBank/DDBJ whole genome shotgun (WGS) entry which is preliminary data.</text>
</comment>
<dbReference type="Proteomes" id="UP000255365">
    <property type="component" value="Unassembled WGS sequence"/>
</dbReference>
<evidence type="ECO:0000313" key="3">
    <source>
        <dbReference type="Proteomes" id="UP000255365"/>
    </source>
</evidence>
<gene>
    <name evidence="2" type="ORF">DEU51_10728</name>
</gene>